<evidence type="ECO:0000313" key="2">
    <source>
        <dbReference type="EMBL" id="MDQ0151421.1"/>
    </source>
</evidence>
<dbReference type="Gene3D" id="3.40.50.300">
    <property type="entry name" value="P-loop containing nucleotide triphosphate hydrolases"/>
    <property type="match status" value="1"/>
</dbReference>
<dbReference type="Pfam" id="PF13189">
    <property type="entry name" value="Cytidylate_kin2"/>
    <property type="match status" value="1"/>
</dbReference>
<evidence type="ECO:0000313" key="3">
    <source>
        <dbReference type="Proteomes" id="UP001241537"/>
    </source>
</evidence>
<organism evidence="2 3">
    <name type="scientific">Moryella indoligenes</name>
    <dbReference type="NCBI Taxonomy" id="371674"/>
    <lineage>
        <taxon>Bacteria</taxon>
        <taxon>Bacillati</taxon>
        <taxon>Bacillota</taxon>
        <taxon>Clostridia</taxon>
        <taxon>Lachnospirales</taxon>
        <taxon>Lachnospiraceae</taxon>
        <taxon>Moryella</taxon>
    </lineage>
</organism>
<dbReference type="GO" id="GO:0016301">
    <property type="term" value="F:kinase activity"/>
    <property type="evidence" value="ECO:0007669"/>
    <property type="project" value="UniProtKB-KW"/>
</dbReference>
<keyword evidence="1" id="KW-0175">Coiled coil</keyword>
<name>A0AAE4AKJ3_9FIRM</name>
<keyword evidence="3" id="KW-1185">Reference proteome</keyword>
<proteinExistence type="predicted"/>
<sequence>MEQKQNNCRALAERIYDLDERVYRLSGSTLGRTLIGGREKVVALLERELSLFPDGELIHSDLALIGNMGRTISDPAARKELMMEYNEILQEISGMETARDAYDIVDERRITLNPFATGAKKFTTEDRLVICIGRTYGSAGTDIGFKLADNLHINYYDATIFKDVIERLQAQKETPKNQCVEDRLKQLRSLRGVRLITSNFNRYHGLPAEDALFFNQSQYIEERSKKEDFVVMGRCADVILRNAGIPHVSIFITAPFEIRARRIMELHRISYREACREVRREDGKHARFYRRYTGYEWGNAVHYDLCINSASYGIEESEELIIRVIKARLRDDLAAEAERHEAALAAEVAKREQKQTE</sequence>
<accession>A0AAE4AKJ3</accession>
<keyword evidence="2" id="KW-0808">Transferase</keyword>
<dbReference type="Proteomes" id="UP001241537">
    <property type="component" value="Unassembled WGS sequence"/>
</dbReference>
<comment type="caution">
    <text evidence="2">The sequence shown here is derived from an EMBL/GenBank/DDBJ whole genome shotgun (WGS) entry which is preliminary data.</text>
</comment>
<gene>
    <name evidence="2" type="ORF">J2S20_000095</name>
</gene>
<evidence type="ECO:0000256" key="1">
    <source>
        <dbReference type="SAM" id="Coils"/>
    </source>
</evidence>
<dbReference type="EMBL" id="JAUSTO010000001">
    <property type="protein sequence ID" value="MDQ0151421.1"/>
    <property type="molecule type" value="Genomic_DNA"/>
</dbReference>
<protein>
    <submittedName>
        <fullName evidence="2">Cytidylate kinase</fullName>
    </submittedName>
</protein>
<dbReference type="AlphaFoldDB" id="A0AAE4AKJ3"/>
<dbReference type="InterPro" id="IPR027417">
    <property type="entry name" value="P-loop_NTPase"/>
</dbReference>
<keyword evidence="2" id="KW-0418">Kinase</keyword>
<reference evidence="2" key="1">
    <citation type="submission" date="2023-07" db="EMBL/GenBank/DDBJ databases">
        <title>Genomic Encyclopedia of Type Strains, Phase IV (KMG-IV): sequencing the most valuable type-strain genomes for metagenomic binning, comparative biology and taxonomic classification.</title>
        <authorList>
            <person name="Goeker M."/>
        </authorList>
    </citation>
    <scope>NUCLEOTIDE SEQUENCE</scope>
    <source>
        <strain evidence="2">DSM 19659</strain>
    </source>
</reference>
<dbReference type="SUPFAM" id="SSF52540">
    <property type="entry name" value="P-loop containing nucleoside triphosphate hydrolases"/>
    <property type="match status" value="1"/>
</dbReference>
<dbReference type="RefSeq" id="WP_307251877.1">
    <property type="nucleotide sequence ID" value="NZ_JAUSTO010000001.1"/>
</dbReference>
<feature type="coiled-coil region" evidence="1">
    <location>
        <begin position="330"/>
        <end position="357"/>
    </location>
</feature>